<reference evidence="2 3" key="1">
    <citation type="journal article" date="2010" name="Stand. Genomic Sci.">
        <title>Complete genome sequence of Cellulomonas flavigena type strain (134).</title>
        <authorList>
            <person name="Abt B."/>
            <person name="Foster B."/>
            <person name="Lapidus A."/>
            <person name="Clum A."/>
            <person name="Sun H."/>
            <person name="Pukall R."/>
            <person name="Lucas S."/>
            <person name="Glavina Del Rio T."/>
            <person name="Nolan M."/>
            <person name="Tice H."/>
            <person name="Cheng J.F."/>
            <person name="Pitluck S."/>
            <person name="Liolios K."/>
            <person name="Ivanova N."/>
            <person name="Mavromatis K."/>
            <person name="Ovchinnikova G."/>
            <person name="Pati A."/>
            <person name="Goodwin L."/>
            <person name="Chen A."/>
            <person name="Palaniappan K."/>
            <person name="Land M."/>
            <person name="Hauser L."/>
            <person name="Chang Y.J."/>
            <person name="Jeffries C.D."/>
            <person name="Rohde M."/>
            <person name="Goker M."/>
            <person name="Woyke T."/>
            <person name="Bristow J."/>
            <person name="Eisen J.A."/>
            <person name="Markowitz V."/>
            <person name="Hugenholtz P."/>
            <person name="Kyrpides N.C."/>
            <person name="Klenk H.P."/>
        </authorList>
    </citation>
    <scope>NUCLEOTIDE SEQUENCE [LARGE SCALE GENOMIC DNA]</scope>
    <source>
        <strain evidence="3">ATCC 482 / DSM 20109 / BCRC 11376 / JCM 18109 / NBRC 3775 / NCIMB 8073 / NRS 134</strain>
    </source>
</reference>
<dbReference type="STRING" id="446466.Cfla_0964"/>
<dbReference type="eggNOG" id="COG3860">
    <property type="taxonomic scope" value="Bacteria"/>
</dbReference>
<sequence length="115" mass="12887">MVVFAGDDGRMEEGATTRVCDAERFLVRGRWVTTPRRSTDRDTLLEHVAALLVAPGEELDEATLTARVAEIADDPVRVRRDLVESGLVGRRQDGSLYWRERRTAHDDEPAARRAG</sequence>
<dbReference type="EMBL" id="CP001964">
    <property type="protein sequence ID" value="ADG73871.1"/>
    <property type="molecule type" value="Genomic_DNA"/>
</dbReference>
<dbReference type="InterPro" id="IPR018656">
    <property type="entry name" value="DUF2087"/>
</dbReference>
<protein>
    <recommendedName>
        <fullName evidence="1">DUF2087 domain-containing protein</fullName>
    </recommendedName>
</protein>
<gene>
    <name evidence="2" type="ordered locus">Cfla_0964</name>
</gene>
<dbReference type="AlphaFoldDB" id="D5UKQ3"/>
<feature type="domain" description="DUF2087" evidence="1">
    <location>
        <begin position="30"/>
        <end position="99"/>
    </location>
</feature>
<accession>D5UKQ3</accession>
<dbReference type="HOGENOM" id="CLU_2104593_0_0_11"/>
<proteinExistence type="predicted"/>
<dbReference type="Pfam" id="PF09860">
    <property type="entry name" value="DUF2087"/>
    <property type="match status" value="1"/>
</dbReference>
<evidence type="ECO:0000259" key="1">
    <source>
        <dbReference type="Pfam" id="PF09860"/>
    </source>
</evidence>
<organism evidence="2 3">
    <name type="scientific">Cellulomonas flavigena (strain ATCC 482 / DSM 20109 / BCRC 11376 / JCM 18109 / NBRC 3775 / NCIMB 8073 / NRS 134)</name>
    <dbReference type="NCBI Taxonomy" id="446466"/>
    <lineage>
        <taxon>Bacteria</taxon>
        <taxon>Bacillati</taxon>
        <taxon>Actinomycetota</taxon>
        <taxon>Actinomycetes</taxon>
        <taxon>Micrococcales</taxon>
        <taxon>Cellulomonadaceae</taxon>
        <taxon>Cellulomonas</taxon>
    </lineage>
</organism>
<evidence type="ECO:0000313" key="3">
    <source>
        <dbReference type="Proteomes" id="UP000000849"/>
    </source>
</evidence>
<evidence type="ECO:0000313" key="2">
    <source>
        <dbReference type="EMBL" id="ADG73871.1"/>
    </source>
</evidence>
<dbReference type="KEGG" id="cfl:Cfla_0964"/>
<dbReference type="Proteomes" id="UP000000849">
    <property type="component" value="Chromosome"/>
</dbReference>
<keyword evidence="3" id="KW-1185">Reference proteome</keyword>
<name>D5UKQ3_CELFN</name>